<dbReference type="OrthoDB" id="1857819at2759"/>
<dbReference type="AlphaFoldDB" id="A0A059BXA4"/>
<organism evidence="2">
    <name type="scientific">Eucalyptus grandis</name>
    <name type="common">Flooded gum</name>
    <dbReference type="NCBI Taxonomy" id="71139"/>
    <lineage>
        <taxon>Eukaryota</taxon>
        <taxon>Viridiplantae</taxon>
        <taxon>Streptophyta</taxon>
        <taxon>Embryophyta</taxon>
        <taxon>Tracheophyta</taxon>
        <taxon>Spermatophyta</taxon>
        <taxon>Magnoliopsida</taxon>
        <taxon>eudicotyledons</taxon>
        <taxon>Gunneridae</taxon>
        <taxon>Pentapetalae</taxon>
        <taxon>rosids</taxon>
        <taxon>malvids</taxon>
        <taxon>Myrtales</taxon>
        <taxon>Myrtaceae</taxon>
        <taxon>Myrtoideae</taxon>
        <taxon>Eucalypteae</taxon>
        <taxon>Eucalyptus</taxon>
    </lineage>
</organism>
<dbReference type="EMBL" id="KK198758">
    <property type="protein sequence ID" value="KCW70604.1"/>
    <property type="molecule type" value="Genomic_DNA"/>
</dbReference>
<dbReference type="OMA" id="QTMWDWK"/>
<dbReference type="PANTHER" id="PTHR38355:SF1">
    <property type="entry name" value="OS06G0149500 PROTEIN"/>
    <property type="match status" value="1"/>
</dbReference>
<feature type="region of interest" description="Disordered" evidence="1">
    <location>
        <begin position="94"/>
        <end position="116"/>
    </location>
</feature>
<protein>
    <submittedName>
        <fullName evidence="2">Uncharacterized protein</fullName>
    </submittedName>
</protein>
<sequence>MEAANRALAALTKVANNNIVVDVCLVGAFAALCVRSVSQQKYIEALEAEKDSLVSSNKATKKAMWDWKQQLFAEAASDSALLPLAKLKVIYGEAPAPQPGNKVGEDAKSPASKFVI</sequence>
<dbReference type="KEGG" id="egr:104450504"/>
<reference evidence="2" key="1">
    <citation type="submission" date="2013-07" db="EMBL/GenBank/DDBJ databases">
        <title>The genome of Eucalyptus grandis.</title>
        <authorList>
            <person name="Schmutz J."/>
            <person name="Hayes R."/>
            <person name="Myburg A."/>
            <person name="Tuskan G."/>
            <person name="Grattapaglia D."/>
            <person name="Rokhsar D.S."/>
        </authorList>
    </citation>
    <scope>NUCLEOTIDE SEQUENCE</scope>
    <source>
        <tissue evidence="2">Leaf extractions</tissue>
    </source>
</reference>
<dbReference type="InParanoid" id="A0A059BXA4"/>
<dbReference type="FunCoup" id="A0A059BXA4">
    <property type="interactions" value="1411"/>
</dbReference>
<proteinExistence type="predicted"/>
<dbReference type="PANTHER" id="PTHR38355">
    <property type="entry name" value="OS06G0149500 PROTEIN"/>
    <property type="match status" value="1"/>
</dbReference>
<evidence type="ECO:0000256" key="1">
    <source>
        <dbReference type="SAM" id="MobiDB-lite"/>
    </source>
</evidence>
<dbReference type="STRING" id="71139.A0A059BXA4"/>
<dbReference type="Gramene" id="KCW70604">
    <property type="protein sequence ID" value="KCW70604"/>
    <property type="gene ID" value="EUGRSUZ_F03786"/>
</dbReference>
<dbReference type="eggNOG" id="ENOG502S3YR">
    <property type="taxonomic scope" value="Eukaryota"/>
</dbReference>
<accession>A0A059BXA4</accession>
<evidence type="ECO:0000313" key="2">
    <source>
        <dbReference type="EMBL" id="KCW70604.1"/>
    </source>
</evidence>
<gene>
    <name evidence="2" type="ORF">EUGRSUZ_F03786</name>
</gene>
<name>A0A059BXA4_EUCGR</name>